<feature type="domain" description="Rit1 N-terminal" evidence="3">
    <location>
        <begin position="140"/>
        <end position="414"/>
    </location>
</feature>
<keyword evidence="4" id="KW-0808">Transferase</keyword>
<dbReference type="PANTHER" id="PTHR31811">
    <property type="entry name" value="TRNA A64-2'-O-RIBOSYLPHOSPHATE TRANSFERASE"/>
    <property type="match status" value="1"/>
</dbReference>
<feature type="domain" description="Rit1 DUSP-like" evidence="2">
    <location>
        <begin position="521"/>
        <end position="664"/>
    </location>
</feature>
<dbReference type="AlphaFoldDB" id="A0AAD5WSV3"/>
<accession>A0AAD5WSV3</accession>
<comment type="caution">
    <text evidence="4">The sequence shown here is derived from an EMBL/GenBank/DDBJ whole genome shotgun (WGS) entry which is preliminary data.</text>
</comment>
<evidence type="ECO:0000313" key="4">
    <source>
        <dbReference type="EMBL" id="KAJ2902923.1"/>
    </source>
</evidence>
<dbReference type="Proteomes" id="UP001201980">
    <property type="component" value="Unassembled WGS sequence"/>
</dbReference>
<feature type="compositionally biased region" description="Basic and acidic residues" evidence="1">
    <location>
        <begin position="296"/>
        <end position="311"/>
    </location>
</feature>
<evidence type="ECO:0000259" key="3">
    <source>
        <dbReference type="Pfam" id="PF17184"/>
    </source>
</evidence>
<gene>
    <name evidence="4" type="ORF">MKZ38_010654</name>
</gene>
<feature type="compositionally biased region" description="Gly residues" evidence="1">
    <location>
        <begin position="618"/>
        <end position="627"/>
    </location>
</feature>
<dbReference type="Pfam" id="PF17184">
    <property type="entry name" value="Rit1_C"/>
    <property type="match status" value="2"/>
</dbReference>
<sequence>MPPTNLSDIIFSPASSAPSSSLSSKPSASSSANSTSQGTTRTLNALLTDLKRSSLSISNRLKSIDHDARFVARVAEAYGFDRHGEGVIANERCGSWYVPTYPPPPRKRPGEAVNGGEEKYEGNGNGKQGGNETGRGANLKRGSAYFKSTDGHTGQWGFSSRRLNLQVLEAVGRDGGGIIIDSTRRGKRMPDALSKTIPIWVTVFNRVLFPKNPEWHKFYTPPAAVGRSEHAQIEASLPKWAEQLEGLELDWDDLRKKVGGRGIRCLWVGPDSDLPSWDGEEDGENEGEGSDEEVTHDDNNKQSQCARERGRQNRRKNIFPTNNAHPLILVTASKRVLGGEIGEPSGSSLSHFAASQDGTPDRQDGGQGFVYVQGAADDTENWARGLTAPLWWEHRETLLGTPDGELEETVDRIVADDKAVQGLPGRWEKIKALISEDTWKPHATEIGPGIWIGHSELGLDQDPGLLTYQDERRLGDDATTKTTNAAAAAAAAAAAGAGATAVILLTPPISSPETWIKSPSVMVVGVGKHKVASRNLRKALPSICSFAAEWMAAGSPPSPAPRSSSPAERNILVLSAAPTDISVGAALALHCCIVSDPLALRPRLPPKPPRPRDSGHEAPGGDGGGRGVAASTKSLIRVRTAKLVAAMPAANPRRATLQSVNSYLMDYGSGWPGGPPGSRWLPA</sequence>
<feature type="compositionally biased region" description="Gly residues" evidence="1">
    <location>
        <begin position="123"/>
        <end position="133"/>
    </location>
</feature>
<dbReference type="GO" id="GO:0005737">
    <property type="term" value="C:cytoplasm"/>
    <property type="evidence" value="ECO:0007669"/>
    <property type="project" value="TreeGrafter"/>
</dbReference>
<evidence type="ECO:0000313" key="5">
    <source>
        <dbReference type="Proteomes" id="UP001201980"/>
    </source>
</evidence>
<dbReference type="GO" id="GO:0019988">
    <property type="term" value="P:charged-tRNA amino acid modification"/>
    <property type="evidence" value="ECO:0007669"/>
    <property type="project" value="InterPro"/>
</dbReference>
<feature type="region of interest" description="Disordered" evidence="1">
    <location>
        <begin position="274"/>
        <end position="320"/>
    </location>
</feature>
<feature type="region of interest" description="Disordered" evidence="1">
    <location>
        <begin position="600"/>
        <end position="629"/>
    </location>
</feature>
<dbReference type="InterPro" id="IPR007306">
    <property type="entry name" value="Rit1"/>
</dbReference>
<feature type="region of interest" description="Disordered" evidence="1">
    <location>
        <begin position="339"/>
        <end position="366"/>
    </location>
</feature>
<dbReference type="GO" id="GO:0043399">
    <property type="term" value="F:tRNA adenosine(64)-2'-O-ribosylphosphate transferase activity"/>
    <property type="evidence" value="ECO:0007669"/>
    <property type="project" value="InterPro"/>
</dbReference>
<dbReference type="Pfam" id="PF04179">
    <property type="entry name" value="Init_tRNA_PT"/>
    <property type="match status" value="1"/>
</dbReference>
<reference evidence="4" key="1">
    <citation type="submission" date="2022-07" db="EMBL/GenBank/DDBJ databases">
        <title>Draft genome sequence of Zalerion maritima ATCC 34329, a (micro)plastics degrading marine fungus.</title>
        <authorList>
            <person name="Paco A."/>
            <person name="Goncalves M.F.M."/>
            <person name="Rocha-Santos T.A.P."/>
            <person name="Alves A."/>
        </authorList>
    </citation>
    <scope>NUCLEOTIDE SEQUENCE</scope>
    <source>
        <strain evidence="4">ATCC 34329</strain>
    </source>
</reference>
<feature type="compositionally biased region" description="Low complexity" evidence="1">
    <location>
        <begin position="12"/>
        <end position="36"/>
    </location>
</feature>
<protein>
    <submittedName>
        <fullName evidence="4">tRNA A64-2'-O-ribosylphosphate transferase</fullName>
    </submittedName>
</protein>
<dbReference type="EMBL" id="JAKWBI020000096">
    <property type="protein sequence ID" value="KAJ2902923.1"/>
    <property type="molecule type" value="Genomic_DNA"/>
</dbReference>
<name>A0AAD5WSV3_9PEZI</name>
<feature type="region of interest" description="Disordered" evidence="1">
    <location>
        <begin position="100"/>
        <end position="139"/>
    </location>
</feature>
<evidence type="ECO:0000256" key="1">
    <source>
        <dbReference type="SAM" id="MobiDB-lite"/>
    </source>
</evidence>
<proteinExistence type="predicted"/>
<feature type="domain" description="Rit1 N-terminal" evidence="3">
    <location>
        <begin position="50"/>
        <end position="100"/>
    </location>
</feature>
<keyword evidence="5" id="KW-1185">Reference proteome</keyword>
<feature type="region of interest" description="Disordered" evidence="1">
    <location>
        <begin position="1"/>
        <end position="39"/>
    </location>
</feature>
<dbReference type="PANTHER" id="PTHR31811:SF0">
    <property type="entry name" value="TRNA A64-2'-O-RIBOSYLPHOSPHATE TRANSFERASE"/>
    <property type="match status" value="1"/>
</dbReference>
<organism evidence="4 5">
    <name type="scientific">Zalerion maritima</name>
    <dbReference type="NCBI Taxonomy" id="339359"/>
    <lineage>
        <taxon>Eukaryota</taxon>
        <taxon>Fungi</taxon>
        <taxon>Dikarya</taxon>
        <taxon>Ascomycota</taxon>
        <taxon>Pezizomycotina</taxon>
        <taxon>Sordariomycetes</taxon>
        <taxon>Lulworthiomycetidae</taxon>
        <taxon>Lulworthiales</taxon>
        <taxon>Lulworthiaceae</taxon>
        <taxon>Zalerion</taxon>
    </lineage>
</organism>
<feature type="compositionally biased region" description="Acidic residues" evidence="1">
    <location>
        <begin position="278"/>
        <end position="295"/>
    </location>
</feature>
<evidence type="ECO:0000259" key="2">
    <source>
        <dbReference type="Pfam" id="PF04179"/>
    </source>
</evidence>
<dbReference type="InterPro" id="IPR033449">
    <property type="entry name" value="Rit1_N"/>
</dbReference>
<dbReference type="InterPro" id="IPR033421">
    <property type="entry name" value="Rit1_DUSP-like"/>
</dbReference>